<evidence type="ECO:0000256" key="2">
    <source>
        <dbReference type="SAM" id="SignalP"/>
    </source>
</evidence>
<dbReference type="AlphaFoldDB" id="A0A5B2XED0"/>
<reference evidence="4 5" key="2">
    <citation type="submission" date="2019-09" db="EMBL/GenBank/DDBJ databases">
        <authorList>
            <person name="Jin C."/>
        </authorList>
    </citation>
    <scope>NUCLEOTIDE SEQUENCE [LARGE SCALE GENOMIC DNA]</scope>
    <source>
        <strain evidence="4 5">AN110305</strain>
    </source>
</reference>
<evidence type="ECO:0000313" key="5">
    <source>
        <dbReference type="Proteomes" id="UP000323454"/>
    </source>
</evidence>
<dbReference type="GO" id="GO:0016020">
    <property type="term" value="C:membrane"/>
    <property type="evidence" value="ECO:0007669"/>
    <property type="project" value="TreeGrafter"/>
</dbReference>
<dbReference type="Proteomes" id="UP000323454">
    <property type="component" value="Unassembled WGS sequence"/>
</dbReference>
<evidence type="ECO:0000259" key="3">
    <source>
        <dbReference type="Pfam" id="PF12697"/>
    </source>
</evidence>
<dbReference type="SUPFAM" id="SSF53474">
    <property type="entry name" value="alpha/beta-Hydrolases"/>
    <property type="match status" value="1"/>
</dbReference>
<dbReference type="Pfam" id="PF12697">
    <property type="entry name" value="Abhydrolase_6"/>
    <property type="match status" value="1"/>
</dbReference>
<name>A0A5B2XED0_9PSEU</name>
<sequence>MRPMSALAAALLAGCAALVGTFTAAPASADAVCSTADLPVLAGLLPMTVHGQYCAPAGTPSTTVQLLLHGATYNSAYWDLPYQPGQYSYQRDMAAHGLATFAVDELGVGQSSRPLSTLILGVFQASAMHQVVGDLRAGLVGGTHFDKVVLVGHSAGSAISIVEASTYHDVDGVILTGMSHLPNVPVVGADVALGLQPVTLDPQLSLRGGDPGYLTTRPGARGTMYYSPGDLDPGTVAADETYAKDQVSLTSLVDIISLGLVSPVSLSITAPVLLVDGTNDTGFCGLLRDCSSADALRAGEAPYFGPAADLHVYVLPGSGHAVALATNAPLYRDVSRDWLAQHGL</sequence>
<dbReference type="InterPro" id="IPR029058">
    <property type="entry name" value="AB_hydrolase_fold"/>
</dbReference>
<comment type="caution">
    <text evidence="4">The sequence shown here is derived from an EMBL/GenBank/DDBJ whole genome shotgun (WGS) entry which is preliminary data.</text>
</comment>
<dbReference type="PANTHER" id="PTHR43798:SF31">
    <property type="entry name" value="AB HYDROLASE SUPERFAMILY PROTEIN YCLE"/>
    <property type="match status" value="1"/>
</dbReference>
<dbReference type="EMBL" id="VUOB01000029">
    <property type="protein sequence ID" value="KAA2261300.1"/>
    <property type="molecule type" value="Genomic_DNA"/>
</dbReference>
<dbReference type="InterPro" id="IPR000073">
    <property type="entry name" value="AB_hydrolase_1"/>
</dbReference>
<feature type="domain" description="AB hydrolase-1" evidence="3">
    <location>
        <begin position="66"/>
        <end position="324"/>
    </location>
</feature>
<keyword evidence="1 4" id="KW-0378">Hydrolase</keyword>
<proteinExistence type="predicted"/>
<gene>
    <name evidence="4" type="ORF">F0L68_17780</name>
</gene>
<accession>A0A5B2XED0</accession>
<keyword evidence="2" id="KW-0732">Signal</keyword>
<reference evidence="4 5" key="1">
    <citation type="submission" date="2019-09" db="EMBL/GenBank/DDBJ databases">
        <title>Goodfellowia gen. nov., a new genus of the Pseudonocardineae related to Actinoalloteichus, containing Goodfellowia coeruleoviolacea gen. nov., comb. nov. gen. nov., comb. nov.</title>
        <authorList>
            <person name="Labeda D."/>
        </authorList>
    </citation>
    <scope>NUCLEOTIDE SEQUENCE [LARGE SCALE GENOMIC DNA]</scope>
    <source>
        <strain evidence="4 5">AN110305</strain>
    </source>
</reference>
<evidence type="ECO:0000256" key="1">
    <source>
        <dbReference type="ARBA" id="ARBA00022801"/>
    </source>
</evidence>
<dbReference type="PROSITE" id="PS51257">
    <property type="entry name" value="PROKAR_LIPOPROTEIN"/>
    <property type="match status" value="1"/>
</dbReference>
<organism evidence="4 5">
    <name type="scientific">Solihabitans fulvus</name>
    <dbReference type="NCBI Taxonomy" id="1892852"/>
    <lineage>
        <taxon>Bacteria</taxon>
        <taxon>Bacillati</taxon>
        <taxon>Actinomycetota</taxon>
        <taxon>Actinomycetes</taxon>
        <taxon>Pseudonocardiales</taxon>
        <taxon>Pseudonocardiaceae</taxon>
        <taxon>Solihabitans</taxon>
    </lineage>
</organism>
<dbReference type="GO" id="GO:0016787">
    <property type="term" value="F:hydrolase activity"/>
    <property type="evidence" value="ECO:0007669"/>
    <property type="project" value="UniProtKB-KW"/>
</dbReference>
<dbReference type="Gene3D" id="3.40.50.1820">
    <property type="entry name" value="alpha/beta hydrolase"/>
    <property type="match status" value="1"/>
</dbReference>
<protein>
    <submittedName>
        <fullName evidence="4">Alpha/beta fold hydrolase</fullName>
    </submittedName>
</protein>
<feature type="chain" id="PRO_5039246730" evidence="2">
    <location>
        <begin position="25"/>
        <end position="344"/>
    </location>
</feature>
<keyword evidence="5" id="KW-1185">Reference proteome</keyword>
<dbReference type="PANTHER" id="PTHR43798">
    <property type="entry name" value="MONOACYLGLYCEROL LIPASE"/>
    <property type="match status" value="1"/>
</dbReference>
<dbReference type="OrthoDB" id="5524362at2"/>
<feature type="signal peptide" evidence="2">
    <location>
        <begin position="1"/>
        <end position="24"/>
    </location>
</feature>
<dbReference type="InterPro" id="IPR050266">
    <property type="entry name" value="AB_hydrolase_sf"/>
</dbReference>
<evidence type="ECO:0000313" key="4">
    <source>
        <dbReference type="EMBL" id="KAA2261300.1"/>
    </source>
</evidence>